<dbReference type="EMBL" id="JBHUIP010000012">
    <property type="protein sequence ID" value="MFD2263592.1"/>
    <property type="molecule type" value="Genomic_DNA"/>
</dbReference>
<protein>
    <submittedName>
        <fullName evidence="2">DUF2306 domain-containing protein</fullName>
    </submittedName>
</protein>
<feature type="transmembrane region" description="Helical" evidence="1">
    <location>
        <begin position="39"/>
        <end position="56"/>
    </location>
</feature>
<dbReference type="RefSeq" id="WP_379876615.1">
    <property type="nucleotide sequence ID" value="NZ_JBHUIP010000012.1"/>
</dbReference>
<feature type="transmembrane region" description="Helical" evidence="1">
    <location>
        <begin position="98"/>
        <end position="118"/>
    </location>
</feature>
<comment type="caution">
    <text evidence="2">The sequence shown here is derived from an EMBL/GenBank/DDBJ whole genome shotgun (WGS) entry which is preliminary data.</text>
</comment>
<keyword evidence="1" id="KW-0812">Transmembrane</keyword>
<dbReference type="Proteomes" id="UP001597295">
    <property type="component" value="Unassembled WGS sequence"/>
</dbReference>
<keyword evidence="3" id="KW-1185">Reference proteome</keyword>
<evidence type="ECO:0000313" key="2">
    <source>
        <dbReference type="EMBL" id="MFD2263592.1"/>
    </source>
</evidence>
<feature type="transmembrane region" description="Helical" evidence="1">
    <location>
        <begin position="68"/>
        <end position="86"/>
    </location>
</feature>
<reference evidence="3" key="1">
    <citation type="journal article" date="2019" name="Int. J. Syst. Evol. Microbiol.">
        <title>The Global Catalogue of Microorganisms (GCM) 10K type strain sequencing project: providing services to taxonomists for standard genome sequencing and annotation.</title>
        <authorList>
            <consortium name="The Broad Institute Genomics Platform"/>
            <consortium name="The Broad Institute Genome Sequencing Center for Infectious Disease"/>
            <person name="Wu L."/>
            <person name="Ma J."/>
        </authorList>
    </citation>
    <scope>NUCLEOTIDE SEQUENCE [LARGE SCALE GENOMIC DNA]</scope>
    <source>
        <strain evidence="3">CGMCC 1.19062</strain>
    </source>
</reference>
<keyword evidence="1" id="KW-0472">Membrane</keyword>
<organism evidence="2 3">
    <name type="scientific">Lacibacterium aquatile</name>
    <dbReference type="NCBI Taxonomy" id="1168082"/>
    <lineage>
        <taxon>Bacteria</taxon>
        <taxon>Pseudomonadati</taxon>
        <taxon>Pseudomonadota</taxon>
        <taxon>Alphaproteobacteria</taxon>
        <taxon>Rhodospirillales</taxon>
        <taxon>Rhodospirillaceae</taxon>
    </lineage>
</organism>
<sequence length="124" mass="13393">MEVQAIILPLHIAAALLAVPVGAAQFWRRKGGRAHRWLGWLWVVLMAIVAVGSFWIRSLMPGGFSPVHILSAMTVGLLIAGVLMARRGQINRHRRMMIGLYCGLTAAGLATLAPTRLIGDALFG</sequence>
<gene>
    <name evidence="2" type="ORF">ACFSM5_11895</name>
</gene>
<name>A0ABW5DRB4_9PROT</name>
<keyword evidence="1" id="KW-1133">Transmembrane helix</keyword>
<evidence type="ECO:0000256" key="1">
    <source>
        <dbReference type="SAM" id="Phobius"/>
    </source>
</evidence>
<accession>A0ABW5DRB4</accession>
<proteinExistence type="predicted"/>
<dbReference type="Pfam" id="PF10067">
    <property type="entry name" value="DUF2306"/>
    <property type="match status" value="1"/>
</dbReference>
<dbReference type="InterPro" id="IPR018750">
    <property type="entry name" value="DUF2306_membrane"/>
</dbReference>
<feature type="transmembrane region" description="Helical" evidence="1">
    <location>
        <begin position="6"/>
        <end position="27"/>
    </location>
</feature>
<evidence type="ECO:0000313" key="3">
    <source>
        <dbReference type="Proteomes" id="UP001597295"/>
    </source>
</evidence>